<sequence length="171" mass="19443">MKEAMSSGQKALFDQTIEHFKEIARQNRFAENAAVEHDRERCAVCHPGLVTLEPFLLYLEIVTQAVKERRPELDRELVEEINRDLDLRGLSFRVTLEELIAGEEEARACWAAWVRDALAAGLGLLSVHSPTSLDFDLDGGEASAWEEDIDSRVREIMAHQLRGCPSRKQER</sequence>
<dbReference type="InParanoid" id="A0LN81"/>
<dbReference type="OrthoDB" id="5510409at2"/>
<dbReference type="HOGENOM" id="CLU_1562109_0_0_7"/>
<protein>
    <submittedName>
        <fullName evidence="1">Uncharacterized protein</fullName>
    </submittedName>
</protein>
<dbReference type="Proteomes" id="UP000001784">
    <property type="component" value="Chromosome"/>
</dbReference>
<proteinExistence type="predicted"/>
<accession>A0LN81</accession>
<gene>
    <name evidence="1" type="ordered locus">Sfum_3210</name>
</gene>
<dbReference type="AlphaFoldDB" id="A0LN81"/>
<keyword evidence="2" id="KW-1185">Reference proteome</keyword>
<evidence type="ECO:0000313" key="1">
    <source>
        <dbReference type="EMBL" id="ABK18883.1"/>
    </source>
</evidence>
<name>A0LN81_SYNFM</name>
<organism evidence="1 2">
    <name type="scientific">Syntrophobacter fumaroxidans (strain DSM 10017 / MPOB)</name>
    <dbReference type="NCBI Taxonomy" id="335543"/>
    <lineage>
        <taxon>Bacteria</taxon>
        <taxon>Pseudomonadati</taxon>
        <taxon>Thermodesulfobacteriota</taxon>
        <taxon>Syntrophobacteria</taxon>
        <taxon>Syntrophobacterales</taxon>
        <taxon>Syntrophobacteraceae</taxon>
        <taxon>Syntrophobacter</taxon>
    </lineage>
</organism>
<dbReference type="STRING" id="335543.Sfum_3210"/>
<dbReference type="EMBL" id="CP000478">
    <property type="protein sequence ID" value="ABK18883.1"/>
    <property type="molecule type" value="Genomic_DNA"/>
</dbReference>
<dbReference type="RefSeq" id="WP_011700008.1">
    <property type="nucleotide sequence ID" value="NC_008554.1"/>
</dbReference>
<reference evidence="1 2" key="1">
    <citation type="submission" date="2006-10" db="EMBL/GenBank/DDBJ databases">
        <title>Complete sequence of Syntrophobacter fumaroxidans MPOB.</title>
        <authorList>
            <consortium name="US DOE Joint Genome Institute"/>
            <person name="Copeland A."/>
            <person name="Lucas S."/>
            <person name="Lapidus A."/>
            <person name="Barry K."/>
            <person name="Detter J.C."/>
            <person name="Glavina del Rio T."/>
            <person name="Hammon N."/>
            <person name="Israni S."/>
            <person name="Pitluck S."/>
            <person name="Goltsman E.G."/>
            <person name="Martinez M."/>
            <person name="Schmutz J."/>
            <person name="Larimer F."/>
            <person name="Land M."/>
            <person name="Hauser L."/>
            <person name="Kyrpides N."/>
            <person name="Kim E."/>
            <person name="Boone D.R."/>
            <person name="Brockman F."/>
            <person name="Culley D."/>
            <person name="Ferry J."/>
            <person name="Gunsalus R."/>
            <person name="McInerney M.J."/>
            <person name="Morrison M."/>
            <person name="Plugge C."/>
            <person name="Rohlin L."/>
            <person name="Scholten J."/>
            <person name="Sieber J."/>
            <person name="Stams A.J.M."/>
            <person name="Worm P."/>
            <person name="Henstra A.M."/>
            <person name="Richardson P."/>
        </authorList>
    </citation>
    <scope>NUCLEOTIDE SEQUENCE [LARGE SCALE GENOMIC DNA]</scope>
    <source>
        <strain evidence="2">DSM 10017 / MPOB</strain>
    </source>
</reference>
<evidence type="ECO:0000313" key="2">
    <source>
        <dbReference type="Proteomes" id="UP000001784"/>
    </source>
</evidence>
<dbReference type="KEGG" id="sfu:Sfum_3210"/>